<evidence type="ECO:0000256" key="11">
    <source>
        <dbReference type="PROSITE-ProRule" id="PRU00192"/>
    </source>
</evidence>
<evidence type="ECO:0000256" key="7">
    <source>
        <dbReference type="ARBA" id="ARBA00022553"/>
    </source>
</evidence>
<dbReference type="GO" id="GO:0005925">
    <property type="term" value="C:focal adhesion"/>
    <property type="evidence" value="ECO:0007669"/>
    <property type="project" value="UniProtKB-SubCell"/>
</dbReference>
<evidence type="ECO:0000256" key="1">
    <source>
        <dbReference type="ARBA" id="ARBA00004236"/>
    </source>
</evidence>
<dbReference type="InterPro" id="IPR001452">
    <property type="entry name" value="SH3_domain"/>
</dbReference>
<feature type="region of interest" description="Disordered" evidence="12">
    <location>
        <begin position="458"/>
        <end position="553"/>
    </location>
</feature>
<feature type="region of interest" description="Disordered" evidence="12">
    <location>
        <begin position="193"/>
        <end position="215"/>
    </location>
</feature>
<reference evidence="16" key="1">
    <citation type="submission" date="2025-08" db="UniProtKB">
        <authorList>
            <consortium name="RefSeq"/>
        </authorList>
    </citation>
    <scope>IDENTIFICATION</scope>
    <source>
        <tissue evidence="16">Muscle</tissue>
    </source>
</reference>
<dbReference type="Pfam" id="PF02208">
    <property type="entry name" value="Sorb"/>
    <property type="match status" value="1"/>
</dbReference>
<feature type="compositionally biased region" description="Low complexity" evidence="12">
    <location>
        <begin position="1012"/>
        <end position="1026"/>
    </location>
</feature>
<dbReference type="PANTHER" id="PTHR14167:SF64">
    <property type="entry name" value="SORBIN AND SH3 DOMAIN-CONTAINING PROTEIN 1"/>
    <property type="match status" value="1"/>
</dbReference>
<feature type="compositionally biased region" description="Basic and acidic residues" evidence="12">
    <location>
        <begin position="888"/>
        <end position="905"/>
    </location>
</feature>
<dbReference type="GeneID" id="113987140"/>
<feature type="domain" description="SH3" evidence="13">
    <location>
        <begin position="1292"/>
        <end position="1351"/>
    </location>
</feature>
<feature type="region of interest" description="Disordered" evidence="12">
    <location>
        <begin position="1050"/>
        <end position="1069"/>
    </location>
</feature>
<dbReference type="Proteomes" id="UP000504627">
    <property type="component" value="Unplaced"/>
</dbReference>
<dbReference type="CDD" id="cd11916">
    <property type="entry name" value="SH3_Sorbs1_3"/>
    <property type="match status" value="1"/>
</dbReference>
<feature type="region of interest" description="Disordered" evidence="12">
    <location>
        <begin position="102"/>
        <end position="181"/>
    </location>
</feature>
<dbReference type="PROSITE" id="PS50002">
    <property type="entry name" value="SH3"/>
    <property type="match status" value="3"/>
</dbReference>
<feature type="compositionally biased region" description="Basic and acidic residues" evidence="12">
    <location>
        <begin position="378"/>
        <end position="392"/>
    </location>
</feature>
<sequence>MAPLTEKPESRHKQNPEVKKESPSATMSSEHEEIDVAKTVVNGLSSNGQEKAVGVPLCTRSISAVKIIPVKKVKSSPHLVLPTETDPTKVCSGKGAVTLRATPAYEGNRNIASPCPQDVEQPASLEPENSETDDWRSSSNTDANGDSQPSSLAAKGYRSVRPNLSSDSKPQDATATTTAQPGVIVVPLLQVNPDRQQESSSSTPPPPLVPFGQGSAFPEIVSPGSPLTFPTLDDFIPPHLQRGSHHNQAPSTSGTLPSVYPKLPFFSSPPSLVPPVTGALHRGLKPEITGVISHTDPSPVLNEVPQPGTGTDYPTSITSISKSASAYPSTTIVNPTIVLLQHNREQQKRLSSLADSVPDRLVSDKVDSALTRDKLVQETVPSEKRSMEEKRSTIKSPHHMADTSVDDIGIPLRNTDRSKDWYKTMFKQIHKLNRDTPEENPYCPTYIFPELPEIQQKTEEDNPYSPTYQFPASTPSPISEDEDSDSYSPRYSYSEDSRTQLSVPRSKSEMDNIDSEMVVKRSATLPLPNRTSSLKSSPERTDWEPPDKKVDTRKYRAEPRSIYDYQPGKSSVLNNEKMTRDISPEEIDLKNEPWYKFFSELEFGKPPPKKIWDYTPGDCSILTREDRKNTAGVTPLETSTDHSSYSTYSPNYNAVKRESEQALGDPASLENERQIYKSVLEGGDIPFQGLSGLKRPSSSASTKVDRKGGNAHMTAPSSVNSRTFNASHTGMLGHACKHKKPLSAAKACITEILPSKFKPKLAAPAALVQDKTGILLSHEKAQSCENLRSSVALFDNKKAFMVDIGESIENIFMKSKQEYAIKSGSTMSLQEYGTNSRKGCLFPASRKSGMEFTTLYKDMHQINRSRIHLDTVSSCSVKDIASQFENEAKDKMEHSLSREDSEQIPKDTVSSRISAFEQLIQRSRSMPSLDFSAGQNKSTTSLQSKICLSAAYSAEILLDLSKAHQEEKDAACLADKSSRSCSNVEDTASDVSDAIPMDTLSACTDEIDLLSNASNDSGSSSSNLNGPQKHKINRCKGPCPASYTRFTTIRRHEQQQASRNPDSKGEVYGDRHMLPRNVYLMSPLPFRLKKPFQHKSCRTPPPDCLASLAVPSPENPDDPIQLQGNVGNKTHHSQHQLFSRSRPLAPRRLSSFDIVERLGYFPTMGPSRDSFMGRADTPDSLNNGNPVPYALSLDTNNNPQSELGTYLGDSESPRHFAPVDYMETPEEIIRRRHDDKEKLLEDQRRLKREQEEADIAARRHTGVIPTHHQFITNERFGDLLNVDDTAKRKSGSEMRPARAKFDFKAQTLKELPLQKGDIVYIYKQIDQNWFEGEHHGRVGIFPRSYIELLPPAEKAQPKKPLPLQVLEYGDAIAKFNFNGDTQVEMSFRKGERITLIRRVDENWYEGRISGTSRQGIFPVTYVEVLKRPVVKNAVDYPDPPMSLSPSRSITASPQSPSSELLHTPTPPPLPFARRALSPEVQAVTSEWIALTVGVSPSTTPAITPPLPPPPEASLSHTDYLSPSAAASPSPTVSLHHSHLSGSSTPRSIKSPLPSYSSRPQSSAHSFSQATPQSEEKFVDSPPPSVTYSSSSRWAAESPESILAEQRDTTGSQAWFQKTREGSSNPEQSAHAVPKISVERCLKPSQLDMRASPEKRPVGSSEDNQLCQELMAIVQGGKTEKKDVRKGDLGKFQSGEKKTADSKVFSSSASLTSSTLSSSTVTTQPPPRLTRRVNKPQPSHHSLRAGPDLTESEKSYVEAVCNEIINIAEKSVHYCSTISQPLDSRHKVTSNDHKPSLIISQQPQAQQQGASPERSQTPRDIVSYQALYSYTPQNDDELELRDGDIVDVMEKCDDGWFVGTSRRTRQFGTFPGNYVKLLYL</sequence>
<feature type="region of interest" description="Disordered" evidence="12">
    <location>
        <begin position="690"/>
        <end position="721"/>
    </location>
</feature>
<evidence type="ECO:0000256" key="5">
    <source>
        <dbReference type="ARBA" id="ARBA00022475"/>
    </source>
</evidence>
<keyword evidence="8" id="KW-0677">Repeat</keyword>
<dbReference type="CTD" id="10580"/>
<feature type="domain" description="SoHo" evidence="14">
    <location>
        <begin position="393"/>
        <end position="496"/>
    </location>
</feature>
<dbReference type="InterPro" id="IPR050384">
    <property type="entry name" value="Endophilin_SH3RF"/>
</dbReference>
<dbReference type="Gene3D" id="2.30.30.40">
    <property type="entry name" value="SH3 Domains"/>
    <property type="match status" value="3"/>
</dbReference>
<dbReference type="InterPro" id="IPR035606">
    <property type="entry name" value="SORBS1_SH3"/>
</dbReference>
<keyword evidence="5" id="KW-1003">Cell membrane</keyword>
<dbReference type="GO" id="GO:0005634">
    <property type="term" value="C:nucleus"/>
    <property type="evidence" value="ECO:0007669"/>
    <property type="project" value="TreeGrafter"/>
</dbReference>
<dbReference type="GO" id="GO:0005886">
    <property type="term" value="C:plasma membrane"/>
    <property type="evidence" value="ECO:0007669"/>
    <property type="project" value="UniProtKB-SubCell"/>
</dbReference>
<dbReference type="GO" id="GO:0031589">
    <property type="term" value="P:cell-substrate adhesion"/>
    <property type="evidence" value="ECO:0007669"/>
    <property type="project" value="TreeGrafter"/>
</dbReference>
<evidence type="ECO:0000259" key="14">
    <source>
        <dbReference type="PROSITE" id="PS50831"/>
    </source>
</evidence>
<feature type="compositionally biased region" description="Polar residues" evidence="12">
    <location>
        <begin position="1608"/>
        <end position="1627"/>
    </location>
</feature>
<keyword evidence="10" id="KW-0472">Membrane</keyword>
<feature type="region of interest" description="Disordered" evidence="12">
    <location>
        <begin position="378"/>
        <end position="411"/>
    </location>
</feature>
<dbReference type="CDD" id="cd11922">
    <property type="entry name" value="SH3_Sorbs1_2"/>
    <property type="match status" value="1"/>
</dbReference>
<dbReference type="InterPro" id="IPR003127">
    <property type="entry name" value="SoHo_dom"/>
</dbReference>
<keyword evidence="6" id="KW-0963">Cytoplasm</keyword>
<evidence type="ECO:0000256" key="10">
    <source>
        <dbReference type="ARBA" id="ARBA00023136"/>
    </source>
</evidence>
<evidence type="ECO:0000256" key="2">
    <source>
        <dbReference type="ARBA" id="ARBA00004246"/>
    </source>
</evidence>
<feature type="compositionally biased region" description="Low complexity" evidence="12">
    <location>
        <begin position="1521"/>
        <end position="1543"/>
    </location>
</feature>
<feature type="domain" description="SH3" evidence="13">
    <location>
        <begin position="1366"/>
        <end position="1427"/>
    </location>
</feature>
<feature type="domain" description="SH3" evidence="13">
    <location>
        <begin position="1818"/>
        <end position="1879"/>
    </location>
</feature>
<dbReference type="CDD" id="cd11919">
    <property type="entry name" value="SH3_Sorbs1_1"/>
    <property type="match status" value="1"/>
</dbReference>
<evidence type="ECO:0000256" key="9">
    <source>
        <dbReference type="ARBA" id="ARBA00022949"/>
    </source>
</evidence>
<dbReference type="InterPro" id="IPR035611">
    <property type="entry name" value="SORBS1_SH3_2"/>
</dbReference>
<accession>A0A7R5L938</accession>
<evidence type="ECO:0000256" key="6">
    <source>
        <dbReference type="ARBA" id="ARBA00022490"/>
    </source>
</evidence>
<dbReference type="SMART" id="SM00459">
    <property type="entry name" value="Sorb"/>
    <property type="match status" value="1"/>
</dbReference>
<keyword evidence="4 11" id="KW-0728">SH3 domain</keyword>
<evidence type="ECO:0000259" key="13">
    <source>
        <dbReference type="PROSITE" id="PS50002"/>
    </source>
</evidence>
<evidence type="ECO:0000256" key="4">
    <source>
        <dbReference type="ARBA" id="ARBA00022443"/>
    </source>
</evidence>
<dbReference type="Pfam" id="PF14604">
    <property type="entry name" value="SH3_9"/>
    <property type="match status" value="1"/>
</dbReference>
<evidence type="ECO:0000313" key="16">
    <source>
        <dbReference type="RefSeq" id="XP_039247385.1"/>
    </source>
</evidence>
<feature type="compositionally biased region" description="Basic and acidic residues" evidence="12">
    <location>
        <begin position="537"/>
        <end position="553"/>
    </location>
</feature>
<dbReference type="InterPro" id="IPR036028">
    <property type="entry name" value="SH3-like_dom_sf"/>
</dbReference>
<evidence type="ECO:0000313" key="15">
    <source>
        <dbReference type="Proteomes" id="UP000504627"/>
    </source>
</evidence>
<organism evidence="15 16">
    <name type="scientific">Pipra filicauda</name>
    <name type="common">Wire-tailed manakin</name>
    <dbReference type="NCBI Taxonomy" id="649802"/>
    <lineage>
        <taxon>Eukaryota</taxon>
        <taxon>Metazoa</taxon>
        <taxon>Chordata</taxon>
        <taxon>Craniata</taxon>
        <taxon>Vertebrata</taxon>
        <taxon>Euteleostomi</taxon>
        <taxon>Archelosauria</taxon>
        <taxon>Archosauria</taxon>
        <taxon>Dinosauria</taxon>
        <taxon>Saurischia</taxon>
        <taxon>Theropoda</taxon>
        <taxon>Coelurosauria</taxon>
        <taxon>Aves</taxon>
        <taxon>Neognathae</taxon>
        <taxon>Neoaves</taxon>
        <taxon>Telluraves</taxon>
        <taxon>Australaves</taxon>
        <taxon>Passeriformes</taxon>
        <taxon>Pipridae</taxon>
        <taxon>Pipra</taxon>
    </lineage>
</organism>
<dbReference type="Pfam" id="PF00018">
    <property type="entry name" value="SH3_1"/>
    <property type="match status" value="1"/>
</dbReference>
<protein>
    <submittedName>
        <fullName evidence="16">Sorbin and SH3 domain-containing protein 1 isoform X3</fullName>
    </submittedName>
</protein>
<feature type="compositionally biased region" description="Basic and acidic residues" evidence="12">
    <location>
        <begin position="1"/>
        <end position="22"/>
    </location>
</feature>
<feature type="compositionally biased region" description="Basic and acidic residues" evidence="12">
    <location>
        <begin position="1677"/>
        <end position="1700"/>
    </location>
</feature>
<dbReference type="FunFam" id="2.30.30.40:FF:000003">
    <property type="entry name" value="Sorbin and SH3 domain-containing protein 1 isoform 2"/>
    <property type="match status" value="1"/>
</dbReference>
<gene>
    <name evidence="16" type="primary">SORBS1</name>
</gene>
<dbReference type="InterPro" id="IPR035610">
    <property type="entry name" value="SORBS1_SH3_1"/>
</dbReference>
<feature type="region of interest" description="Disordered" evidence="12">
    <location>
        <begin position="888"/>
        <end position="908"/>
    </location>
</feature>
<feature type="region of interest" description="Disordered" evidence="12">
    <location>
        <begin position="1435"/>
        <end position="1472"/>
    </location>
</feature>
<dbReference type="GO" id="GO:0005737">
    <property type="term" value="C:cytoplasm"/>
    <property type="evidence" value="ECO:0007669"/>
    <property type="project" value="UniProtKB-SubCell"/>
</dbReference>
<comment type="subcellular location">
    <subcellularLocation>
        <location evidence="2">Cell junction</location>
        <location evidence="2">Focal adhesion</location>
    </subcellularLocation>
    <subcellularLocation>
        <location evidence="1">Cell membrane</location>
    </subcellularLocation>
    <subcellularLocation>
        <location evidence="3">Cytoplasm</location>
    </subcellularLocation>
</comment>
<feature type="compositionally biased region" description="Polar residues" evidence="12">
    <location>
        <begin position="1443"/>
        <end position="1454"/>
    </location>
</feature>
<evidence type="ECO:0000256" key="3">
    <source>
        <dbReference type="ARBA" id="ARBA00004496"/>
    </source>
</evidence>
<keyword evidence="7" id="KW-0597">Phosphoprotein</keyword>
<feature type="compositionally biased region" description="Polar residues" evidence="12">
    <location>
        <begin position="1553"/>
        <end position="1572"/>
    </location>
</feature>
<name>A0A7R5L938_9PASS</name>
<dbReference type="PROSITE" id="PS50831">
    <property type="entry name" value="SOHO"/>
    <property type="match status" value="1"/>
</dbReference>
<proteinExistence type="predicted"/>
<dbReference type="RefSeq" id="XP_039247385.1">
    <property type="nucleotide sequence ID" value="XM_039391451.1"/>
</dbReference>
<dbReference type="SUPFAM" id="SSF50044">
    <property type="entry name" value="SH3-domain"/>
    <property type="match status" value="3"/>
</dbReference>
<dbReference type="Pfam" id="PF07653">
    <property type="entry name" value="SH3_2"/>
    <property type="match status" value="1"/>
</dbReference>
<feature type="region of interest" description="Disordered" evidence="12">
    <location>
        <begin position="1012"/>
        <end position="1037"/>
    </location>
</feature>
<feature type="region of interest" description="Disordered" evidence="12">
    <location>
        <begin position="1497"/>
        <end position="1749"/>
    </location>
</feature>
<dbReference type="PANTHER" id="PTHR14167">
    <property type="entry name" value="SH3 DOMAIN-CONTAINING"/>
    <property type="match status" value="1"/>
</dbReference>
<dbReference type="FunFam" id="2.30.30.40:FF:000001">
    <property type="entry name" value="Sorbin and SH3 domain-containing protein 1 isoform 2"/>
    <property type="match status" value="1"/>
</dbReference>
<dbReference type="FunFam" id="2.30.30.40:FF:000004">
    <property type="entry name" value="Sorbin and SH3 domain-containing protein 1 isoform 2"/>
    <property type="match status" value="1"/>
</dbReference>
<evidence type="ECO:0000256" key="8">
    <source>
        <dbReference type="ARBA" id="ARBA00022737"/>
    </source>
</evidence>
<feature type="compositionally biased region" description="Polar residues" evidence="12">
    <location>
        <begin position="137"/>
        <end position="151"/>
    </location>
</feature>
<evidence type="ECO:0000256" key="12">
    <source>
        <dbReference type="SAM" id="MobiDB-lite"/>
    </source>
</evidence>
<keyword evidence="9" id="KW-0965">Cell junction</keyword>
<feature type="compositionally biased region" description="Pro residues" evidence="12">
    <location>
        <begin position="1502"/>
        <end position="1511"/>
    </location>
</feature>
<feature type="region of interest" description="Disordered" evidence="12">
    <location>
        <begin position="1"/>
        <end position="34"/>
    </location>
</feature>
<feature type="compositionally biased region" description="Low complexity" evidence="12">
    <location>
        <begin position="1705"/>
        <end position="1722"/>
    </location>
</feature>
<keyword evidence="15" id="KW-1185">Reference proteome</keyword>
<dbReference type="SMART" id="SM00326">
    <property type="entry name" value="SH3"/>
    <property type="match status" value="3"/>
</dbReference>